<evidence type="ECO:0000256" key="3">
    <source>
        <dbReference type="SAM" id="MobiDB-lite"/>
    </source>
</evidence>
<name>A0AAD9ZZM0_9ROSI</name>
<dbReference type="EMBL" id="JANJYJ010000008">
    <property type="protein sequence ID" value="KAK3195846.1"/>
    <property type="molecule type" value="Genomic_DNA"/>
</dbReference>
<reference evidence="4" key="1">
    <citation type="journal article" date="2023" name="Plant J.">
        <title>Genome sequences and population genomics provide insights into the demographic history, inbreeding, and mutation load of two 'living fossil' tree species of Dipteronia.</title>
        <authorList>
            <person name="Feng Y."/>
            <person name="Comes H.P."/>
            <person name="Chen J."/>
            <person name="Zhu S."/>
            <person name="Lu R."/>
            <person name="Zhang X."/>
            <person name="Li P."/>
            <person name="Qiu J."/>
            <person name="Olsen K.M."/>
            <person name="Qiu Y."/>
        </authorList>
    </citation>
    <scope>NUCLEOTIDE SEQUENCE</scope>
    <source>
        <strain evidence="4">NBL</strain>
    </source>
</reference>
<dbReference type="PANTHER" id="PTHR48047">
    <property type="entry name" value="GLYCOSYLTRANSFERASE"/>
    <property type="match status" value="1"/>
</dbReference>
<keyword evidence="5" id="KW-1185">Reference proteome</keyword>
<organism evidence="4 5">
    <name type="scientific">Dipteronia sinensis</name>
    <dbReference type="NCBI Taxonomy" id="43782"/>
    <lineage>
        <taxon>Eukaryota</taxon>
        <taxon>Viridiplantae</taxon>
        <taxon>Streptophyta</taxon>
        <taxon>Embryophyta</taxon>
        <taxon>Tracheophyta</taxon>
        <taxon>Spermatophyta</taxon>
        <taxon>Magnoliopsida</taxon>
        <taxon>eudicotyledons</taxon>
        <taxon>Gunneridae</taxon>
        <taxon>Pentapetalae</taxon>
        <taxon>rosids</taxon>
        <taxon>malvids</taxon>
        <taxon>Sapindales</taxon>
        <taxon>Sapindaceae</taxon>
        <taxon>Hippocastanoideae</taxon>
        <taxon>Acereae</taxon>
        <taxon>Dipteronia</taxon>
    </lineage>
</organism>
<evidence type="ECO:0000313" key="4">
    <source>
        <dbReference type="EMBL" id="KAK3195846.1"/>
    </source>
</evidence>
<evidence type="ECO:0000256" key="1">
    <source>
        <dbReference type="ARBA" id="ARBA00009995"/>
    </source>
</evidence>
<protein>
    <submittedName>
        <fullName evidence="4">Uncharacterized protein</fullName>
    </submittedName>
</protein>
<feature type="compositionally biased region" description="Basic and acidic residues" evidence="3">
    <location>
        <begin position="210"/>
        <end position="219"/>
    </location>
</feature>
<dbReference type="Gene3D" id="3.40.50.2000">
    <property type="entry name" value="Glycogen Phosphorylase B"/>
    <property type="match status" value="3"/>
</dbReference>
<keyword evidence="2" id="KW-0808">Transferase</keyword>
<evidence type="ECO:0000256" key="2">
    <source>
        <dbReference type="ARBA" id="ARBA00022676"/>
    </source>
</evidence>
<accession>A0AAD9ZZM0</accession>
<gene>
    <name evidence="4" type="ORF">Dsin_027156</name>
</gene>
<sequence>MMSTEIPQLHVTFLPFLGLGHMLPTIDMAKLFLARGVKTTIITTPVNFPIFLKNKQRFGCPNWYQSHQISLCRAAACMTHEPHKHVSSDLEQFVVHGLPSDIKFSRKQFQEIMLSNDDNEFGKLYKKINDEDLKSYCVVVNSFYELEPAYADYSRNVLGKKAWHIGPVCSSQLMEIAMGIEASGQEFIWVVRKDHDKKDEDGNEDWLPEGFEKKMEKRD</sequence>
<dbReference type="Proteomes" id="UP001281410">
    <property type="component" value="Unassembled WGS sequence"/>
</dbReference>
<keyword evidence="2" id="KW-0328">Glycosyltransferase</keyword>
<proteinExistence type="inferred from homology"/>
<comment type="caution">
    <text evidence="4">The sequence shown here is derived from an EMBL/GenBank/DDBJ whole genome shotgun (WGS) entry which is preliminary data.</text>
</comment>
<comment type="similarity">
    <text evidence="1">Belongs to the UDP-glycosyltransferase family.</text>
</comment>
<dbReference type="GO" id="GO:0035251">
    <property type="term" value="F:UDP-glucosyltransferase activity"/>
    <property type="evidence" value="ECO:0007669"/>
    <property type="project" value="UniProtKB-ARBA"/>
</dbReference>
<evidence type="ECO:0000313" key="5">
    <source>
        <dbReference type="Proteomes" id="UP001281410"/>
    </source>
</evidence>
<dbReference type="PANTHER" id="PTHR48047:SF45">
    <property type="entry name" value="SCOPOLETIN GLUCOSYLTRANSFERASE-LIKE"/>
    <property type="match status" value="1"/>
</dbReference>
<dbReference type="SUPFAM" id="SSF53756">
    <property type="entry name" value="UDP-Glycosyltransferase/glycogen phosphorylase"/>
    <property type="match status" value="1"/>
</dbReference>
<dbReference type="AlphaFoldDB" id="A0AAD9ZZM0"/>
<feature type="region of interest" description="Disordered" evidence="3">
    <location>
        <begin position="196"/>
        <end position="219"/>
    </location>
</feature>